<dbReference type="AlphaFoldDB" id="A0A3P7X6Y5"/>
<name>A0A3P7X6Y5_HELPZ</name>
<gene>
    <name evidence="1" type="ORF">HPBE_LOCUS1792</name>
</gene>
<evidence type="ECO:0000313" key="1">
    <source>
        <dbReference type="EMBL" id="VDO21355.1"/>
    </source>
</evidence>
<protein>
    <submittedName>
        <fullName evidence="1">Uncharacterized protein</fullName>
    </submittedName>
</protein>
<reference evidence="1" key="1">
    <citation type="submission" date="2018-11" db="EMBL/GenBank/DDBJ databases">
        <authorList>
            <consortium name="Pathogen Informatics"/>
        </authorList>
    </citation>
    <scope>NUCLEOTIDE SEQUENCE [LARGE SCALE GENOMIC DNA]</scope>
</reference>
<sequence>MNVKKTEYLTTDVTESSSIKVKLEFSFVFASEHHVIGIKQRPRDGLLKVSCDGIHDDNKEEWGKR</sequence>
<proteinExistence type="predicted"/>
<dbReference type="EMBL" id="UZAH01002215">
    <property type="protein sequence ID" value="VDO21355.1"/>
    <property type="molecule type" value="Genomic_DNA"/>
</dbReference>
<organism evidence="1">
    <name type="scientific">Heligmosomoides polygyrus</name>
    <name type="common">Parasitic roundworm</name>
    <dbReference type="NCBI Taxonomy" id="6339"/>
    <lineage>
        <taxon>Eukaryota</taxon>
        <taxon>Metazoa</taxon>
        <taxon>Ecdysozoa</taxon>
        <taxon>Nematoda</taxon>
        <taxon>Chromadorea</taxon>
        <taxon>Rhabditida</taxon>
        <taxon>Rhabditina</taxon>
        <taxon>Rhabditomorpha</taxon>
        <taxon>Strongyloidea</taxon>
        <taxon>Heligmosomidae</taxon>
        <taxon>Heligmosomoides</taxon>
    </lineage>
</organism>
<accession>A0A3P7X6Y5</accession>